<sequence length="123" mass="14246">MGFALATDLNRPGVFLNAGVKDGTIFARNMLILHRIVCTNMIKRTKDHSSYQKWVEGEYFKELGQVIKQKDIKGLIKKENALQKEIELIKKSISSNINKSRRNFLKYSAAVSTFWGWLYDHDH</sequence>
<name>A0A382VW30_9ZZZZ</name>
<proteinExistence type="predicted"/>
<accession>A0A382VW30</accession>
<gene>
    <name evidence="1" type="ORF">METZ01_LOCUS402932</name>
</gene>
<organism evidence="1">
    <name type="scientific">marine metagenome</name>
    <dbReference type="NCBI Taxonomy" id="408172"/>
    <lineage>
        <taxon>unclassified sequences</taxon>
        <taxon>metagenomes</taxon>
        <taxon>ecological metagenomes</taxon>
    </lineage>
</organism>
<feature type="non-terminal residue" evidence="1">
    <location>
        <position position="1"/>
    </location>
</feature>
<reference evidence="1" key="1">
    <citation type="submission" date="2018-05" db="EMBL/GenBank/DDBJ databases">
        <authorList>
            <person name="Lanie J.A."/>
            <person name="Ng W.-L."/>
            <person name="Kazmierczak K.M."/>
            <person name="Andrzejewski T.M."/>
            <person name="Davidsen T.M."/>
            <person name="Wayne K.J."/>
            <person name="Tettelin H."/>
            <person name="Glass J.I."/>
            <person name="Rusch D."/>
            <person name="Podicherti R."/>
            <person name="Tsui H.-C.T."/>
            <person name="Winkler M.E."/>
        </authorList>
    </citation>
    <scope>NUCLEOTIDE SEQUENCE</scope>
</reference>
<dbReference type="AlphaFoldDB" id="A0A382VW30"/>
<feature type="non-terminal residue" evidence="1">
    <location>
        <position position="123"/>
    </location>
</feature>
<protein>
    <submittedName>
        <fullName evidence="1">Uncharacterized protein</fullName>
    </submittedName>
</protein>
<dbReference type="EMBL" id="UINC01154666">
    <property type="protein sequence ID" value="SVD50078.1"/>
    <property type="molecule type" value="Genomic_DNA"/>
</dbReference>
<evidence type="ECO:0000313" key="1">
    <source>
        <dbReference type="EMBL" id="SVD50078.1"/>
    </source>
</evidence>